<dbReference type="InterPro" id="IPR013216">
    <property type="entry name" value="Methyltransf_11"/>
</dbReference>
<dbReference type="PANTHER" id="PTHR43464">
    <property type="entry name" value="METHYLTRANSFERASE"/>
    <property type="match status" value="1"/>
</dbReference>
<evidence type="ECO:0000259" key="4">
    <source>
        <dbReference type="Pfam" id="PF08241"/>
    </source>
</evidence>
<comment type="caution">
    <text evidence="5">The sequence shown here is derived from an EMBL/GenBank/DDBJ whole genome shotgun (WGS) entry which is preliminary data.</text>
</comment>
<feature type="domain" description="Methyltransferase type 11" evidence="4">
    <location>
        <begin position="67"/>
        <end position="156"/>
    </location>
</feature>
<keyword evidence="1 5" id="KW-0489">Methyltransferase</keyword>
<dbReference type="CDD" id="cd02440">
    <property type="entry name" value="AdoMet_MTases"/>
    <property type="match status" value="1"/>
</dbReference>
<dbReference type="InterPro" id="IPR029063">
    <property type="entry name" value="SAM-dependent_MTases_sf"/>
</dbReference>
<dbReference type="GO" id="GO:0032259">
    <property type="term" value="P:methylation"/>
    <property type="evidence" value="ECO:0007669"/>
    <property type="project" value="UniProtKB-KW"/>
</dbReference>
<keyword evidence="6" id="KW-1185">Reference proteome</keyword>
<dbReference type="RefSeq" id="WP_074630444.1">
    <property type="nucleotide sequence ID" value="NZ_FNKY01000001.1"/>
</dbReference>
<dbReference type="EMBL" id="FNKY01000001">
    <property type="protein sequence ID" value="SDQ29983.1"/>
    <property type="molecule type" value="Genomic_DNA"/>
</dbReference>
<keyword evidence="3" id="KW-0949">S-adenosyl-L-methionine</keyword>
<proteinExistence type="predicted"/>
<gene>
    <name evidence="5" type="ORF">SAMN05216402_0259</name>
</gene>
<dbReference type="GO" id="GO:0008168">
    <property type="term" value="F:methyltransferase activity"/>
    <property type="evidence" value="ECO:0007669"/>
    <property type="project" value="UniProtKB-KW"/>
</dbReference>
<dbReference type="Proteomes" id="UP000183471">
    <property type="component" value="Unassembled WGS sequence"/>
</dbReference>
<name>A0ABY0T622_9PROT</name>
<evidence type="ECO:0000256" key="3">
    <source>
        <dbReference type="ARBA" id="ARBA00022691"/>
    </source>
</evidence>
<dbReference type="PANTHER" id="PTHR43464:SF19">
    <property type="entry name" value="UBIQUINONE BIOSYNTHESIS O-METHYLTRANSFERASE, MITOCHONDRIAL"/>
    <property type="match status" value="1"/>
</dbReference>
<accession>A0ABY0T622</accession>
<sequence length="238" mass="27033">MIPWRIKNFFSEHFPLGYHLLANIHTRHESEEYWDAAFDISWQAGTREWPTKNHLVRSLSSTTDRILDVGCGTGTLLRYLKEHGYVNLEGLEVSRRAVEVLSGHGITMHHARLPNLPLPDQQFDIVIASQVLEHIIRRQRFLNGLRRILKPSGALMLFVPDNCLGPIDEPSHVIKFTKDSLKKELSGCFRSVFIESLKDDKFAMPILFAYAHNQAAGRSPREIADALDVATRKKPASG</sequence>
<evidence type="ECO:0000313" key="5">
    <source>
        <dbReference type="EMBL" id="SDQ29983.1"/>
    </source>
</evidence>
<reference evidence="5 6" key="1">
    <citation type="submission" date="2016-10" db="EMBL/GenBank/DDBJ databases">
        <authorList>
            <person name="Varghese N."/>
            <person name="Submissions S."/>
        </authorList>
    </citation>
    <scope>NUCLEOTIDE SEQUENCE [LARGE SCALE GENOMIC DNA]</scope>
    <source>
        <strain evidence="5 6">Nl1</strain>
    </source>
</reference>
<evidence type="ECO:0000256" key="2">
    <source>
        <dbReference type="ARBA" id="ARBA00022679"/>
    </source>
</evidence>
<dbReference type="Gene3D" id="3.40.50.150">
    <property type="entry name" value="Vaccinia Virus protein VP39"/>
    <property type="match status" value="1"/>
</dbReference>
<evidence type="ECO:0000256" key="1">
    <source>
        <dbReference type="ARBA" id="ARBA00022603"/>
    </source>
</evidence>
<organism evidence="5 6">
    <name type="scientific">Nitrosospira multiformis</name>
    <dbReference type="NCBI Taxonomy" id="1231"/>
    <lineage>
        <taxon>Bacteria</taxon>
        <taxon>Pseudomonadati</taxon>
        <taxon>Pseudomonadota</taxon>
        <taxon>Betaproteobacteria</taxon>
        <taxon>Nitrosomonadales</taxon>
        <taxon>Nitrosomonadaceae</taxon>
        <taxon>Nitrosospira</taxon>
    </lineage>
</organism>
<protein>
    <submittedName>
        <fullName evidence="5">Methyltransferase domain-containing protein</fullName>
    </submittedName>
</protein>
<evidence type="ECO:0000313" key="6">
    <source>
        <dbReference type="Proteomes" id="UP000183471"/>
    </source>
</evidence>
<dbReference type="Pfam" id="PF08241">
    <property type="entry name" value="Methyltransf_11"/>
    <property type="match status" value="1"/>
</dbReference>
<dbReference type="SUPFAM" id="SSF53335">
    <property type="entry name" value="S-adenosyl-L-methionine-dependent methyltransferases"/>
    <property type="match status" value="1"/>
</dbReference>
<keyword evidence="2" id="KW-0808">Transferase</keyword>